<organism evidence="1 2">
    <name type="scientific">Pelagerythrobacter marinus</name>
    <dbReference type="NCBI Taxonomy" id="538382"/>
    <lineage>
        <taxon>Bacteria</taxon>
        <taxon>Pseudomonadati</taxon>
        <taxon>Pseudomonadota</taxon>
        <taxon>Alphaproteobacteria</taxon>
        <taxon>Sphingomonadales</taxon>
        <taxon>Erythrobacteraceae</taxon>
        <taxon>Pelagerythrobacter</taxon>
    </lineage>
</organism>
<dbReference type="EMBL" id="WTYO01000005">
    <property type="protein sequence ID" value="MXO69368.1"/>
    <property type="molecule type" value="Genomic_DNA"/>
</dbReference>
<name>A0ABW9UYW6_9SPHN</name>
<dbReference type="GO" id="GO:0016787">
    <property type="term" value="F:hydrolase activity"/>
    <property type="evidence" value="ECO:0007669"/>
    <property type="project" value="UniProtKB-KW"/>
</dbReference>
<evidence type="ECO:0000313" key="1">
    <source>
        <dbReference type="EMBL" id="MXO69368.1"/>
    </source>
</evidence>
<sequence length="207" mass="22966">MAGGGTSRIDAVVFDVGRVIVQWELRALFAKLIDDPAELDRFLAEVVTEQWHFQCDAGRPLAEMVRERQAQFPQHAALIDAYARRFLETIPGPVPGTAALIERLAARGVPLFAITNFGAEFWDMFRPTQPLFDLFGAIVVSGREKVMKPDPAIFALAAERFGHAPRAMLFIDDNQANVEAAAALGWQVHHFRDAETLERDLAGRGLI</sequence>
<evidence type="ECO:0000313" key="2">
    <source>
        <dbReference type="Proteomes" id="UP000444401"/>
    </source>
</evidence>
<dbReference type="SFLD" id="SFLDG01129">
    <property type="entry name" value="C1.5:_HAD__Beta-PGM__Phosphata"/>
    <property type="match status" value="1"/>
</dbReference>
<dbReference type="InterPro" id="IPR006439">
    <property type="entry name" value="HAD-SF_hydro_IA"/>
</dbReference>
<dbReference type="SFLD" id="SFLDS00003">
    <property type="entry name" value="Haloacid_Dehalogenase"/>
    <property type="match status" value="1"/>
</dbReference>
<proteinExistence type="predicted"/>
<dbReference type="RefSeq" id="WP_160734205.1">
    <property type="nucleotide sequence ID" value="NZ_WTYO01000005.1"/>
</dbReference>
<reference evidence="1 2" key="1">
    <citation type="submission" date="2019-12" db="EMBL/GenBank/DDBJ databases">
        <title>Genomic-based taxomic classification of the family Erythrobacteraceae.</title>
        <authorList>
            <person name="Xu L."/>
        </authorList>
    </citation>
    <scope>NUCLEOTIDE SEQUENCE [LARGE SCALE GENOMIC DNA]</scope>
    <source>
        <strain evidence="1 2">H32</strain>
    </source>
</reference>
<gene>
    <name evidence="1" type="ORF">GRI72_11090</name>
</gene>
<dbReference type="PANTHER" id="PTHR43611:SF3">
    <property type="entry name" value="FLAVIN MONONUCLEOTIDE HYDROLASE 1, CHLOROPLATIC"/>
    <property type="match status" value="1"/>
</dbReference>
<protein>
    <submittedName>
        <fullName evidence="1">HAD-IA family hydrolase</fullName>
    </submittedName>
</protein>
<accession>A0ABW9UYW6</accession>
<keyword evidence="2" id="KW-1185">Reference proteome</keyword>
<dbReference type="SUPFAM" id="SSF56784">
    <property type="entry name" value="HAD-like"/>
    <property type="match status" value="1"/>
</dbReference>
<dbReference type="InterPro" id="IPR023214">
    <property type="entry name" value="HAD_sf"/>
</dbReference>
<dbReference type="InterPro" id="IPR036412">
    <property type="entry name" value="HAD-like_sf"/>
</dbReference>
<dbReference type="PANTHER" id="PTHR43611">
    <property type="entry name" value="ALPHA-D-GLUCOSE 1-PHOSPHATE PHOSPHATASE"/>
    <property type="match status" value="1"/>
</dbReference>
<dbReference type="PRINTS" id="PR00413">
    <property type="entry name" value="HADHALOGNASE"/>
</dbReference>
<dbReference type="CDD" id="cd02603">
    <property type="entry name" value="HAD_sEH-N_like"/>
    <property type="match status" value="1"/>
</dbReference>
<dbReference type="Proteomes" id="UP000444401">
    <property type="component" value="Unassembled WGS sequence"/>
</dbReference>
<dbReference type="Pfam" id="PF00702">
    <property type="entry name" value="Hydrolase"/>
    <property type="match status" value="1"/>
</dbReference>
<keyword evidence="1" id="KW-0378">Hydrolase</keyword>
<comment type="caution">
    <text evidence="1">The sequence shown here is derived from an EMBL/GenBank/DDBJ whole genome shotgun (WGS) entry which is preliminary data.</text>
</comment>
<dbReference type="NCBIfam" id="TIGR01509">
    <property type="entry name" value="HAD-SF-IA-v3"/>
    <property type="match status" value="1"/>
</dbReference>
<dbReference type="Gene3D" id="3.40.50.1000">
    <property type="entry name" value="HAD superfamily/HAD-like"/>
    <property type="match status" value="1"/>
</dbReference>